<dbReference type="AlphaFoldDB" id="A0A068QRK2"/>
<evidence type="ECO:0000259" key="2">
    <source>
        <dbReference type="Pfam" id="PF04183"/>
    </source>
</evidence>
<sequence length="617" mass="71097">MTAQSIAAAKVMQDLVDCLLAENFFGEPLTVLLSPDQWTGKRVLPFCDLQKNERIWLWSDVAVALRPGITQSLEKVPGTPVLTWQEETGGWVSLDPLAFMNRAFDVSDKFRDPEEPGRILFMEALETSLRQTTLSLAHHVDTEGLMARDNAGFFLMMERWASLRDRPYHPLAKAKQGLSDEEYLAFQAEFARPVRLDWVAVEKSLLLCGEGVEDLQRHYPAHYLLPDVWQAELALEMQHRGIADTHVALPVHPWQREHVIETRFNEWFSSGECCWLDFSRAEVFATSSLRSMTPCFSSADYLKLPMAVYSLSSSRYLPAVKMINGGLSEALLRQGRELDAVLQHRLYLCEEQHWWAFMPPDATLFDELPRHLSAQVRRYPDELLQDPTYRLMPMAALGTPLPDSQRHFFDDWLHVRGMDTGPETVLTLFRELCHCFFDVNLRMFRLGMVGEVHGQNAVLVWRAGQAEGVLLRDHDSLRIYVPWLEQHGLADPHWCLKAGHPNTLYHQHAEDLLFWLQTLAIQVNMRAIIDTLAEYYTLQEEILWQAMRDVLNQLINNIDFDDHVRLMFRQQLFDTPHWPQKLLLTPMIERAGGPGSMPFGKGEVVNPFLSLKNKRDQ</sequence>
<dbReference type="Proteomes" id="UP000324170">
    <property type="component" value="Unassembled WGS sequence"/>
</dbReference>
<dbReference type="Pfam" id="PF06276">
    <property type="entry name" value="FhuF"/>
    <property type="match status" value="1"/>
</dbReference>
<dbReference type="PANTHER" id="PTHR34384">
    <property type="entry name" value="L-2,3-DIAMINOPROPANOATE--CITRATE LIGASE"/>
    <property type="match status" value="1"/>
</dbReference>
<dbReference type="GO" id="GO:0016881">
    <property type="term" value="F:acid-amino acid ligase activity"/>
    <property type="evidence" value="ECO:0007669"/>
    <property type="project" value="UniProtKB-ARBA"/>
</dbReference>
<evidence type="ECO:0000256" key="1">
    <source>
        <dbReference type="ARBA" id="ARBA00004924"/>
    </source>
</evidence>
<feature type="domain" description="Aerobactin siderophore biosynthesis IucA/IucC N-terminal" evidence="2">
    <location>
        <begin position="154"/>
        <end position="397"/>
    </location>
</feature>
<dbReference type="KEGG" id="xdo:XDD1_1968"/>
<evidence type="ECO:0000259" key="3">
    <source>
        <dbReference type="Pfam" id="PF06276"/>
    </source>
</evidence>
<dbReference type="Pfam" id="PF04183">
    <property type="entry name" value="IucA_IucC"/>
    <property type="match status" value="1"/>
</dbReference>
<comment type="pathway">
    <text evidence="1">Siderophore biosynthesis.</text>
</comment>
<dbReference type="HOGENOM" id="CLU_030178_0_0_6"/>
<dbReference type="GO" id="GO:0019290">
    <property type="term" value="P:siderophore biosynthetic process"/>
    <property type="evidence" value="ECO:0007669"/>
    <property type="project" value="InterPro"/>
</dbReference>
<dbReference type="EMBL" id="FO704550">
    <property type="protein sequence ID" value="CDG17667.1"/>
    <property type="molecule type" value="Genomic_DNA"/>
</dbReference>
<dbReference type="STRING" id="351671.XDD1_1968"/>
<evidence type="ECO:0000313" key="4">
    <source>
        <dbReference type="EMBL" id="CDG17667.1"/>
    </source>
</evidence>
<name>A0A068QRK2_9GAMM</name>
<gene>
    <name evidence="5" type="ORF">LY16_00956</name>
    <name evidence="4" type="ORF">XDD1_1968</name>
</gene>
<protein>
    <submittedName>
        <fullName evidence="4">Achromobactin biosynthetic and transport gene acsA</fullName>
    </submittedName>
    <submittedName>
        <fullName evidence="5">Siderophore synthetase component</fullName>
    </submittedName>
</protein>
<dbReference type="RefSeq" id="WP_045970523.1">
    <property type="nucleotide sequence ID" value="NZ_CAWMED010000001.1"/>
</dbReference>
<evidence type="ECO:0000313" key="5">
    <source>
        <dbReference type="EMBL" id="TYP11599.1"/>
    </source>
</evidence>
<dbReference type="Proteomes" id="UP000032721">
    <property type="component" value="Chromosome"/>
</dbReference>
<dbReference type="InterPro" id="IPR022770">
    <property type="entry name" value="IucA/IucC-like_C"/>
</dbReference>
<keyword evidence="7" id="KW-1185">Reference proteome</keyword>
<reference evidence="4 6" key="1">
    <citation type="submission" date="2013-07" db="EMBL/GenBank/DDBJ databases">
        <authorList>
            <person name="Genoscope - CEA"/>
        </authorList>
    </citation>
    <scope>NUCLEOTIDE SEQUENCE [LARGE SCALE GENOMIC DNA]</scope>
    <source>
        <strain evidence="4">FRM16</strain>
        <strain evidence="6">FRM16 / DSM 17909</strain>
    </source>
</reference>
<organism evidence="4 6">
    <name type="scientific">Xenorhabdus doucetiae</name>
    <dbReference type="NCBI Taxonomy" id="351671"/>
    <lineage>
        <taxon>Bacteria</taxon>
        <taxon>Pseudomonadati</taxon>
        <taxon>Pseudomonadota</taxon>
        <taxon>Gammaproteobacteria</taxon>
        <taxon>Enterobacterales</taxon>
        <taxon>Morganellaceae</taxon>
        <taxon>Xenorhabdus</taxon>
    </lineage>
</organism>
<dbReference type="InterPro" id="IPR037455">
    <property type="entry name" value="LucA/IucC-like"/>
</dbReference>
<evidence type="ECO:0000313" key="7">
    <source>
        <dbReference type="Proteomes" id="UP000324170"/>
    </source>
</evidence>
<evidence type="ECO:0000313" key="6">
    <source>
        <dbReference type="Proteomes" id="UP000032721"/>
    </source>
</evidence>
<accession>A0A068QRK2</accession>
<proteinExistence type="predicted"/>
<reference evidence="5 7" key="2">
    <citation type="submission" date="2019-07" db="EMBL/GenBank/DDBJ databases">
        <title>Genomic Encyclopedia of Type Strains, Phase I: the one thousand microbial genomes (KMG-I) project.</title>
        <authorList>
            <person name="Kyrpides N."/>
        </authorList>
    </citation>
    <scope>NUCLEOTIDE SEQUENCE [LARGE SCALE GENOMIC DNA]</scope>
    <source>
        <strain evidence="5 7">DSM 17909</strain>
    </source>
</reference>
<dbReference type="InterPro" id="IPR007310">
    <property type="entry name" value="Aerobactin_biosyn_IucA/IucC_N"/>
</dbReference>
<dbReference type="EMBL" id="VNHN01000011">
    <property type="protein sequence ID" value="TYP11599.1"/>
    <property type="molecule type" value="Genomic_DNA"/>
</dbReference>
<dbReference type="PANTHER" id="PTHR34384:SF6">
    <property type="entry name" value="STAPHYLOFERRIN B SYNTHASE"/>
    <property type="match status" value="1"/>
</dbReference>
<feature type="domain" description="Aerobactin siderophore biosynthesis IucA/IucC-like C-terminal" evidence="3">
    <location>
        <begin position="443"/>
        <end position="590"/>
    </location>
</feature>
<dbReference type="OrthoDB" id="495728at2"/>
<dbReference type="Gene3D" id="1.10.510.40">
    <property type="match status" value="1"/>
</dbReference>